<dbReference type="CDD" id="cd03425">
    <property type="entry name" value="NUDIX_MutT_NudA_like"/>
    <property type="match status" value="1"/>
</dbReference>
<dbReference type="Gene3D" id="3.90.79.10">
    <property type="entry name" value="Nucleoside Triphosphate Pyrophosphohydrolase"/>
    <property type="match status" value="1"/>
</dbReference>
<comment type="similarity">
    <text evidence="2 12">Belongs to the Nudix hydrolase family.</text>
</comment>
<comment type="cofactor">
    <cofactor evidence="1">
        <name>Mg(2+)</name>
        <dbReference type="ChEBI" id="CHEBI:18420"/>
    </cofactor>
</comment>
<evidence type="ECO:0000256" key="3">
    <source>
        <dbReference type="ARBA" id="ARBA00022457"/>
    </source>
</evidence>
<evidence type="ECO:0000256" key="4">
    <source>
        <dbReference type="ARBA" id="ARBA00022705"/>
    </source>
</evidence>
<feature type="domain" description="Nudix hydrolase" evidence="13">
    <location>
        <begin position="3"/>
        <end position="129"/>
    </location>
</feature>
<comment type="caution">
    <text evidence="14">The sequence shown here is derived from an EMBL/GenBank/DDBJ whole genome shotgun (WGS) entry which is preliminary data.</text>
</comment>
<keyword evidence="9" id="KW-0234">DNA repair</keyword>
<evidence type="ECO:0000313" key="14">
    <source>
        <dbReference type="EMBL" id="RKQ19077.1"/>
    </source>
</evidence>
<dbReference type="InterPro" id="IPR047127">
    <property type="entry name" value="MutT-like"/>
</dbReference>
<dbReference type="GO" id="GO:0008413">
    <property type="term" value="F:8-oxo-7,8-dihydroguanosine triphosphate pyrophosphatase activity"/>
    <property type="evidence" value="ECO:0007669"/>
    <property type="project" value="TreeGrafter"/>
</dbReference>
<keyword evidence="8" id="KW-0460">Magnesium</keyword>
<dbReference type="Proteomes" id="UP000272238">
    <property type="component" value="Unassembled WGS sequence"/>
</dbReference>
<dbReference type="GO" id="GO:0044715">
    <property type="term" value="F:8-oxo-dGDP phosphatase activity"/>
    <property type="evidence" value="ECO:0007669"/>
    <property type="project" value="TreeGrafter"/>
</dbReference>
<evidence type="ECO:0000256" key="2">
    <source>
        <dbReference type="ARBA" id="ARBA00005582"/>
    </source>
</evidence>
<dbReference type="InterPro" id="IPR015797">
    <property type="entry name" value="NUDIX_hydrolase-like_dom_sf"/>
</dbReference>
<dbReference type="PANTHER" id="PTHR47707">
    <property type="entry name" value="8-OXO-DGTP DIPHOSPHATASE"/>
    <property type="match status" value="1"/>
</dbReference>
<evidence type="ECO:0000256" key="11">
    <source>
        <dbReference type="ARBA" id="ARBA00038905"/>
    </source>
</evidence>
<evidence type="ECO:0000259" key="13">
    <source>
        <dbReference type="PROSITE" id="PS51462"/>
    </source>
</evidence>
<dbReference type="PRINTS" id="PR00502">
    <property type="entry name" value="NUDIXFAMILY"/>
</dbReference>
<organism evidence="14 15">
    <name type="scientific">Ureibacillus endophyticus</name>
    <dbReference type="NCBI Taxonomy" id="1978490"/>
    <lineage>
        <taxon>Bacteria</taxon>
        <taxon>Bacillati</taxon>
        <taxon>Bacillota</taxon>
        <taxon>Bacilli</taxon>
        <taxon>Bacillales</taxon>
        <taxon>Caryophanaceae</taxon>
        <taxon>Ureibacillus</taxon>
    </lineage>
</organism>
<keyword evidence="5" id="KW-0479">Metal-binding</keyword>
<accession>A0A494Z923</accession>
<sequence length="130" mass="14771">MKKLLHVVAAIIENDQHEIFCALRGPNMSLPNYWEFPGGKIENGETPEEALVREIKEEFNCEINVGEKVEDTTCEYEDIIVRLQTFKANIIGGVPIAMEHADARWVARDKFKKLEFAPADIPAVEKICKN</sequence>
<dbReference type="GO" id="GO:0035539">
    <property type="term" value="F:8-oxo-7,8-dihydrodeoxyguanosine triphosphate pyrophosphatase activity"/>
    <property type="evidence" value="ECO:0007669"/>
    <property type="project" value="UniProtKB-EC"/>
</dbReference>
<dbReference type="PROSITE" id="PS00893">
    <property type="entry name" value="NUDIX_BOX"/>
    <property type="match status" value="1"/>
</dbReference>
<evidence type="ECO:0000256" key="6">
    <source>
        <dbReference type="ARBA" id="ARBA00022763"/>
    </source>
</evidence>
<evidence type="ECO:0000256" key="9">
    <source>
        <dbReference type="ARBA" id="ARBA00023204"/>
    </source>
</evidence>
<name>A0A494Z923_9BACL</name>
<dbReference type="InterPro" id="IPR020084">
    <property type="entry name" value="NUDIX_hydrolase_CS"/>
</dbReference>
<dbReference type="EMBL" id="RBZN01000006">
    <property type="protein sequence ID" value="RKQ19077.1"/>
    <property type="molecule type" value="Genomic_DNA"/>
</dbReference>
<keyword evidence="15" id="KW-1185">Reference proteome</keyword>
<evidence type="ECO:0000256" key="12">
    <source>
        <dbReference type="RuleBase" id="RU003476"/>
    </source>
</evidence>
<dbReference type="EC" id="3.6.1.55" evidence="11"/>
<dbReference type="SUPFAM" id="SSF55811">
    <property type="entry name" value="Nudix"/>
    <property type="match status" value="1"/>
</dbReference>
<evidence type="ECO:0000256" key="8">
    <source>
        <dbReference type="ARBA" id="ARBA00022842"/>
    </source>
</evidence>
<proteinExistence type="inferred from homology"/>
<dbReference type="AlphaFoldDB" id="A0A494Z923"/>
<keyword evidence="6" id="KW-0227">DNA damage</keyword>
<dbReference type="GO" id="GO:0044716">
    <property type="term" value="F:8-oxo-GDP phosphatase activity"/>
    <property type="evidence" value="ECO:0007669"/>
    <property type="project" value="TreeGrafter"/>
</dbReference>
<dbReference type="InterPro" id="IPR020476">
    <property type="entry name" value="Nudix_hydrolase"/>
</dbReference>
<dbReference type="PROSITE" id="PS51462">
    <property type="entry name" value="NUDIX"/>
    <property type="match status" value="1"/>
</dbReference>
<evidence type="ECO:0000256" key="7">
    <source>
        <dbReference type="ARBA" id="ARBA00022801"/>
    </source>
</evidence>
<evidence type="ECO:0000256" key="1">
    <source>
        <dbReference type="ARBA" id="ARBA00001946"/>
    </source>
</evidence>
<keyword evidence="3" id="KW-0515">Mutator protein</keyword>
<dbReference type="OrthoDB" id="9810648at2"/>
<evidence type="ECO:0000313" key="15">
    <source>
        <dbReference type="Proteomes" id="UP000272238"/>
    </source>
</evidence>
<protein>
    <recommendedName>
        <fullName evidence="11">8-oxo-dGTP diphosphatase</fullName>
        <ecNumber evidence="11">3.6.1.55</ecNumber>
    </recommendedName>
</protein>
<dbReference type="InterPro" id="IPR000086">
    <property type="entry name" value="NUDIX_hydrolase_dom"/>
</dbReference>
<dbReference type="GO" id="GO:0046872">
    <property type="term" value="F:metal ion binding"/>
    <property type="evidence" value="ECO:0007669"/>
    <property type="project" value="UniProtKB-KW"/>
</dbReference>
<dbReference type="PANTHER" id="PTHR47707:SF1">
    <property type="entry name" value="NUDIX HYDROLASE FAMILY PROTEIN"/>
    <property type="match status" value="1"/>
</dbReference>
<keyword evidence="4" id="KW-0235">DNA replication</keyword>
<evidence type="ECO:0000256" key="5">
    <source>
        <dbReference type="ARBA" id="ARBA00022723"/>
    </source>
</evidence>
<keyword evidence="7 12" id="KW-0378">Hydrolase</keyword>
<dbReference type="GO" id="GO:0006260">
    <property type="term" value="P:DNA replication"/>
    <property type="evidence" value="ECO:0007669"/>
    <property type="project" value="UniProtKB-KW"/>
</dbReference>
<dbReference type="Pfam" id="PF00293">
    <property type="entry name" value="NUDIX"/>
    <property type="match status" value="1"/>
</dbReference>
<comment type="catalytic activity">
    <reaction evidence="10">
        <text>8-oxo-dGTP + H2O = 8-oxo-dGMP + diphosphate + H(+)</text>
        <dbReference type="Rhea" id="RHEA:31575"/>
        <dbReference type="ChEBI" id="CHEBI:15377"/>
        <dbReference type="ChEBI" id="CHEBI:15378"/>
        <dbReference type="ChEBI" id="CHEBI:33019"/>
        <dbReference type="ChEBI" id="CHEBI:63224"/>
        <dbReference type="ChEBI" id="CHEBI:77896"/>
        <dbReference type="EC" id="3.6.1.55"/>
    </reaction>
</comment>
<gene>
    <name evidence="14" type="ORF">D8M03_04495</name>
</gene>
<evidence type="ECO:0000256" key="10">
    <source>
        <dbReference type="ARBA" id="ARBA00035861"/>
    </source>
</evidence>
<reference evidence="14 15" key="1">
    <citation type="journal article" date="2016" name="Antonie Van Leeuwenhoek">
        <title>Lysinibacillus endophyticus sp. nov., an indole-3-acetic acid producing endophytic bacterium isolated from corn root (Zea mays cv. Xinken-5).</title>
        <authorList>
            <person name="Yu J."/>
            <person name="Guan X."/>
            <person name="Liu C."/>
            <person name="Xiang W."/>
            <person name="Yu Z."/>
            <person name="Liu X."/>
            <person name="Wang G."/>
        </authorList>
    </citation>
    <scope>NUCLEOTIDE SEQUENCE [LARGE SCALE GENOMIC DNA]</scope>
    <source>
        <strain evidence="14 15">DSM 100506</strain>
    </source>
</reference>
<dbReference type="RefSeq" id="WP_121213539.1">
    <property type="nucleotide sequence ID" value="NZ_RBZN01000006.1"/>
</dbReference>
<dbReference type="GO" id="GO:0006281">
    <property type="term" value="P:DNA repair"/>
    <property type="evidence" value="ECO:0007669"/>
    <property type="project" value="UniProtKB-KW"/>
</dbReference>